<proteinExistence type="predicted"/>
<dbReference type="GO" id="GO:0003677">
    <property type="term" value="F:DNA binding"/>
    <property type="evidence" value="ECO:0007669"/>
    <property type="project" value="UniProtKB-UniRule"/>
</dbReference>
<dbReference type="AlphaFoldDB" id="A0A8H1QRM5"/>
<keyword evidence="1 3" id="KW-0238">DNA-binding</keyword>
<evidence type="ECO:0000256" key="2">
    <source>
        <dbReference type="ARBA" id="ARBA00023172"/>
    </source>
</evidence>
<organism evidence="5 6">
    <name type="scientific">Streptomyces albus</name>
    <dbReference type="NCBI Taxonomy" id="1888"/>
    <lineage>
        <taxon>Bacteria</taxon>
        <taxon>Bacillati</taxon>
        <taxon>Actinomycetota</taxon>
        <taxon>Actinomycetes</taxon>
        <taxon>Kitasatosporales</taxon>
        <taxon>Streptomycetaceae</taxon>
        <taxon>Streptomyces</taxon>
    </lineage>
</organism>
<evidence type="ECO:0000256" key="3">
    <source>
        <dbReference type="PROSITE-ProRule" id="PRU01248"/>
    </source>
</evidence>
<gene>
    <name evidence="5" type="ORF">D8771_12360</name>
</gene>
<dbReference type="PROSITE" id="PS51900">
    <property type="entry name" value="CB"/>
    <property type="match status" value="1"/>
</dbReference>
<dbReference type="GO" id="GO:0006310">
    <property type="term" value="P:DNA recombination"/>
    <property type="evidence" value="ECO:0007669"/>
    <property type="project" value="UniProtKB-KW"/>
</dbReference>
<accession>A0A8H1QRM5</accession>
<dbReference type="SUPFAM" id="SSF56349">
    <property type="entry name" value="DNA breaking-rejoining enzymes"/>
    <property type="match status" value="1"/>
</dbReference>
<dbReference type="EMBL" id="RCIY01000046">
    <property type="protein sequence ID" value="TGG84641.1"/>
    <property type="molecule type" value="Genomic_DNA"/>
</dbReference>
<dbReference type="Gene3D" id="1.10.150.130">
    <property type="match status" value="1"/>
</dbReference>
<evidence type="ECO:0000256" key="1">
    <source>
        <dbReference type="ARBA" id="ARBA00023125"/>
    </source>
</evidence>
<protein>
    <submittedName>
        <fullName evidence="5">Integrase</fullName>
    </submittedName>
</protein>
<sequence>MNLHHAWEVAAMPLSPAPRPHHTLPDGPSMPATVSADVTLAHAVEQTVTLWTAMTAQGQMSPQTNRSFGQLLKRYEHYARARGIVLADDVTADFAEDFVFAQGRTRHGRIGESATATLHQRRAVLRSFYRTLRELGLTDADPTRDIRLPERTKTVIRPLGEDEAIALRQAAEYVSRPSRHAAAAALALSGGHTGEIGHVRVRDLDQDAVAVWMHGSTRTDPRWCPLDPWALRVLQARAAFVTRQQRTPEATPNARLAVSSAPAPDEQLQARACVALSDLIRRIGLGADPRVKPASLTAYAAVRIFDETGKIESVARGLGLRSLDRAADLVGYDWAHHATEGRAAGA</sequence>
<keyword evidence="2" id="KW-0233">DNA recombination</keyword>
<evidence type="ECO:0000313" key="5">
    <source>
        <dbReference type="EMBL" id="TGG84641.1"/>
    </source>
</evidence>
<dbReference type="GO" id="GO:0015074">
    <property type="term" value="P:DNA integration"/>
    <property type="evidence" value="ECO:0007669"/>
    <property type="project" value="InterPro"/>
</dbReference>
<comment type="caution">
    <text evidence="5">The sequence shown here is derived from an EMBL/GenBank/DDBJ whole genome shotgun (WGS) entry which is preliminary data.</text>
</comment>
<dbReference type="Gene3D" id="1.10.443.10">
    <property type="entry name" value="Intergrase catalytic core"/>
    <property type="match status" value="1"/>
</dbReference>
<dbReference type="InterPro" id="IPR044068">
    <property type="entry name" value="CB"/>
</dbReference>
<name>A0A8H1QRM5_9ACTN</name>
<dbReference type="InterPro" id="IPR010998">
    <property type="entry name" value="Integrase_recombinase_N"/>
</dbReference>
<dbReference type="InterPro" id="IPR013762">
    <property type="entry name" value="Integrase-like_cat_sf"/>
</dbReference>
<dbReference type="InterPro" id="IPR011010">
    <property type="entry name" value="DNA_brk_join_enz"/>
</dbReference>
<dbReference type="Proteomes" id="UP000298111">
    <property type="component" value="Unassembled WGS sequence"/>
</dbReference>
<evidence type="ECO:0000313" key="6">
    <source>
        <dbReference type="Proteomes" id="UP000298111"/>
    </source>
</evidence>
<feature type="domain" description="Core-binding (CB)" evidence="4">
    <location>
        <begin position="38"/>
        <end position="133"/>
    </location>
</feature>
<reference evidence="5 6" key="1">
    <citation type="submission" date="2018-10" db="EMBL/GenBank/DDBJ databases">
        <title>Isolation of pseudouridimycin from Streptomyces albus DSM 40763.</title>
        <authorList>
            <person name="Rosenqvist P."/>
            <person name="Metsae-Ketelae M."/>
            <person name="Virta P."/>
        </authorList>
    </citation>
    <scope>NUCLEOTIDE SEQUENCE [LARGE SCALE GENOMIC DNA]</scope>
    <source>
        <strain evidence="5 6">DSM 40763</strain>
    </source>
</reference>
<evidence type="ECO:0000259" key="4">
    <source>
        <dbReference type="PROSITE" id="PS51900"/>
    </source>
</evidence>